<dbReference type="Gene3D" id="1.25.40.390">
    <property type="match status" value="1"/>
</dbReference>
<evidence type="ECO:0000313" key="3">
    <source>
        <dbReference type="Proteomes" id="UP000298284"/>
    </source>
</evidence>
<organism evidence="2 3">
    <name type="scientific">Hymenobacter wooponensis</name>
    <dbReference type="NCBI Taxonomy" id="1525360"/>
    <lineage>
        <taxon>Bacteria</taxon>
        <taxon>Pseudomonadati</taxon>
        <taxon>Bacteroidota</taxon>
        <taxon>Cytophagia</taxon>
        <taxon>Cytophagales</taxon>
        <taxon>Hymenobacteraceae</taxon>
        <taxon>Hymenobacter</taxon>
    </lineage>
</organism>
<evidence type="ECO:0000313" key="2">
    <source>
        <dbReference type="EMBL" id="TGD81848.1"/>
    </source>
</evidence>
<protein>
    <submittedName>
        <fullName evidence="2">RagB/SusD family nutrient uptake outer membrane protein</fullName>
    </submittedName>
</protein>
<keyword evidence="3" id="KW-1185">Reference proteome</keyword>
<name>A0A4Z0MR65_9BACT</name>
<reference evidence="2 3" key="1">
    <citation type="submission" date="2019-04" db="EMBL/GenBank/DDBJ databases">
        <authorList>
            <person name="Feng G."/>
            <person name="Zhang J."/>
            <person name="Zhu H."/>
        </authorList>
    </citation>
    <scope>NUCLEOTIDE SEQUENCE [LARGE SCALE GENOMIC DNA]</scope>
    <source>
        <strain evidence="2 3">JCM 19491</strain>
    </source>
</reference>
<dbReference type="Proteomes" id="UP000298284">
    <property type="component" value="Unassembled WGS sequence"/>
</dbReference>
<feature type="compositionally biased region" description="Basic and acidic residues" evidence="1">
    <location>
        <begin position="109"/>
        <end position="120"/>
    </location>
</feature>
<feature type="region of interest" description="Disordered" evidence="1">
    <location>
        <begin position="89"/>
        <end position="120"/>
    </location>
</feature>
<accession>A0A4Z0MR65</accession>
<dbReference type="EMBL" id="SRKZ01000002">
    <property type="protein sequence ID" value="TGD81848.1"/>
    <property type="molecule type" value="Genomic_DNA"/>
</dbReference>
<gene>
    <name evidence="2" type="ORF">EU557_09965</name>
</gene>
<dbReference type="InterPro" id="IPR011990">
    <property type="entry name" value="TPR-like_helical_dom_sf"/>
</dbReference>
<dbReference type="OrthoDB" id="9792139at2"/>
<dbReference type="AlphaFoldDB" id="A0A4Z0MR65"/>
<evidence type="ECO:0000256" key="1">
    <source>
        <dbReference type="SAM" id="MobiDB-lite"/>
    </source>
</evidence>
<sequence length="120" mass="13335">MFEIQFVSSNDTFGPISVGTTNNIFQNNRKTFGYGFNNPTQNLVDEFEPNDPRLEATVIKDGDVVLGVRNTIDRTENETGYLNRKAAIVRPNAPESGPQNIRKNALRRCATDESRGGRSA</sequence>
<dbReference type="SUPFAM" id="SSF48452">
    <property type="entry name" value="TPR-like"/>
    <property type="match status" value="1"/>
</dbReference>
<proteinExistence type="predicted"/>
<comment type="caution">
    <text evidence="2">The sequence shown here is derived from an EMBL/GenBank/DDBJ whole genome shotgun (WGS) entry which is preliminary data.</text>
</comment>